<evidence type="ECO:0000259" key="12">
    <source>
        <dbReference type="Pfam" id="PF13609"/>
    </source>
</evidence>
<evidence type="ECO:0000256" key="5">
    <source>
        <dbReference type="ARBA" id="ARBA00022692"/>
    </source>
</evidence>
<evidence type="ECO:0000313" key="13">
    <source>
        <dbReference type="EMBL" id="OBX87112.1"/>
    </source>
</evidence>
<evidence type="ECO:0000256" key="1">
    <source>
        <dbReference type="ARBA" id="ARBA00004571"/>
    </source>
</evidence>
<dbReference type="PANTHER" id="PTHR34501:SF9">
    <property type="entry name" value="MAJOR OUTER MEMBRANE PROTEIN P.IA"/>
    <property type="match status" value="1"/>
</dbReference>
<comment type="subunit">
    <text evidence="2">Homotrimer.</text>
</comment>
<dbReference type="GO" id="GO:0009279">
    <property type="term" value="C:cell outer membrane"/>
    <property type="evidence" value="ECO:0007669"/>
    <property type="project" value="UniProtKB-SubCell"/>
</dbReference>
<reference evidence="13 15" key="1">
    <citation type="submission" date="2016-05" db="EMBL/GenBank/DDBJ databases">
        <title>Draft genome sequence of Moraxella nonliquefaciens CCUG 348T.</title>
        <authorList>
            <person name="Salva-Serra F."/>
            <person name="Engstrom-Jakobsson H."/>
            <person name="Thorell K."/>
            <person name="Gonzales-Siles L."/>
            <person name="Karlsson R."/>
            <person name="Boulund F."/>
            <person name="Engstrand L."/>
            <person name="Kristiansson E."/>
            <person name="Moore E."/>
        </authorList>
    </citation>
    <scope>NUCLEOTIDE SEQUENCE [LARGE SCALE GENOMIC DNA]</scope>
    <source>
        <strain evidence="13 15">CCUG 348</strain>
    </source>
</reference>
<name>A0A1B8QRY1_MORNO</name>
<dbReference type="CDD" id="cd00342">
    <property type="entry name" value="gram_neg_porins"/>
    <property type="match status" value="1"/>
</dbReference>
<evidence type="ECO:0000313" key="14">
    <source>
        <dbReference type="EMBL" id="QPT44272.1"/>
    </source>
</evidence>
<keyword evidence="5" id="KW-0812">Transmembrane</keyword>
<dbReference type="GO" id="GO:0046930">
    <property type="term" value="C:pore complex"/>
    <property type="evidence" value="ECO:0007669"/>
    <property type="project" value="UniProtKB-KW"/>
</dbReference>
<dbReference type="PANTHER" id="PTHR34501">
    <property type="entry name" value="PROTEIN YDDL-RELATED"/>
    <property type="match status" value="1"/>
</dbReference>
<dbReference type="RefSeq" id="WP_067006971.1">
    <property type="nucleotide sequence ID" value="NZ_CP065728.1"/>
</dbReference>
<sequence>MKKLLLASAVAALSVSAAHAAPTVYGKAFLTVDASNAKDTYKSGIIQTKEDINTSGLNSNSSRIGLKGSEALTADIDVVYQLEYGINIDNGDDTVKKVVGVKPKLNESGNVVVDKGQVQYEPDFKEEKIKKDQFYARDTYLGLAHKEYGTLLAGRLTTIDNNVDFASVLEANNVGDIGPTFSAPRANNAFAYVSPERNGAQFLAMYAFDSDTDEGSLANKDQYGIGATYSTGPINAGASYIAYGKNNHLRLSGNYAVSPTLTAGALYQISKFDEVNSKKENTLIVSGEMKTATPWTAYGQVALIKNVAGKDDKSMGVGVGGKYAFNKVATGHLYAGYVNSERKNPVIRDIKYDSSKNTGFGVGAGLEYRF</sequence>
<keyword evidence="6 11" id="KW-0732">Signal</keyword>
<evidence type="ECO:0000313" key="15">
    <source>
        <dbReference type="Proteomes" id="UP000092575"/>
    </source>
</evidence>
<proteinExistence type="predicted"/>
<dbReference type="Pfam" id="PF13609">
    <property type="entry name" value="Porin_4"/>
    <property type="match status" value="1"/>
</dbReference>
<dbReference type="EMBL" id="CP065728">
    <property type="protein sequence ID" value="QPT44272.1"/>
    <property type="molecule type" value="Genomic_DNA"/>
</dbReference>
<keyword evidence="8" id="KW-0626">Porin</keyword>
<evidence type="ECO:0000256" key="10">
    <source>
        <dbReference type="ARBA" id="ARBA00023237"/>
    </source>
</evidence>
<feature type="chain" id="PRO_5008612608" evidence="11">
    <location>
        <begin position="21"/>
        <end position="370"/>
    </location>
</feature>
<dbReference type="Proteomes" id="UP000092575">
    <property type="component" value="Unassembled WGS sequence"/>
</dbReference>
<accession>A0A1B8QRY1</accession>
<reference evidence="14 16" key="2">
    <citation type="submission" date="2020-12" db="EMBL/GenBank/DDBJ databases">
        <title>FDA dAtabase for Regulatory Grade micrObial Sequences (FDA-ARGOS): Supporting development and validation of Infectious Disease Dx tests.</title>
        <authorList>
            <person name="Sproer C."/>
            <person name="Gronow S."/>
            <person name="Severitt S."/>
            <person name="Schroder I."/>
            <person name="Tallon L."/>
            <person name="Sadzewicz L."/>
            <person name="Zhao X."/>
            <person name="Boylan J."/>
            <person name="Ott S."/>
            <person name="Bowen H."/>
            <person name="Vavikolanu K."/>
            <person name="Mehta A."/>
            <person name="Aluvathingal J."/>
            <person name="Nadendla S."/>
            <person name="Lowell S."/>
            <person name="Myers T."/>
            <person name="Yan Y."/>
            <person name="Sichtig H."/>
        </authorList>
    </citation>
    <scope>NUCLEOTIDE SEQUENCE [LARGE SCALE GENOMIC DNA]</scope>
    <source>
        <strain evidence="14 16">FDAARGOS_869</strain>
    </source>
</reference>
<evidence type="ECO:0000313" key="16">
    <source>
        <dbReference type="Proteomes" id="UP000594834"/>
    </source>
</evidence>
<keyword evidence="3" id="KW-0813">Transport</keyword>
<dbReference type="STRING" id="478.A7456_08105"/>
<dbReference type="GO" id="GO:0015288">
    <property type="term" value="F:porin activity"/>
    <property type="evidence" value="ECO:0007669"/>
    <property type="project" value="UniProtKB-KW"/>
</dbReference>
<dbReference type="GO" id="GO:0006811">
    <property type="term" value="P:monoatomic ion transport"/>
    <property type="evidence" value="ECO:0007669"/>
    <property type="project" value="UniProtKB-KW"/>
</dbReference>
<feature type="signal peptide" evidence="11">
    <location>
        <begin position="1"/>
        <end position="20"/>
    </location>
</feature>
<dbReference type="InterPro" id="IPR023614">
    <property type="entry name" value="Porin_dom_sf"/>
</dbReference>
<keyword evidence="10" id="KW-0998">Cell outer membrane</keyword>
<protein>
    <submittedName>
        <fullName evidence="13">Porin</fullName>
    </submittedName>
</protein>
<evidence type="ECO:0000256" key="11">
    <source>
        <dbReference type="SAM" id="SignalP"/>
    </source>
</evidence>
<organism evidence="13 15">
    <name type="scientific">Moraxella nonliquefaciens</name>
    <dbReference type="NCBI Taxonomy" id="478"/>
    <lineage>
        <taxon>Bacteria</taxon>
        <taxon>Pseudomonadati</taxon>
        <taxon>Pseudomonadota</taxon>
        <taxon>Gammaproteobacteria</taxon>
        <taxon>Moraxellales</taxon>
        <taxon>Moraxellaceae</taxon>
        <taxon>Moraxella</taxon>
    </lineage>
</organism>
<evidence type="ECO:0000256" key="8">
    <source>
        <dbReference type="ARBA" id="ARBA00023114"/>
    </source>
</evidence>
<keyword evidence="9" id="KW-0472">Membrane</keyword>
<evidence type="ECO:0000256" key="3">
    <source>
        <dbReference type="ARBA" id="ARBA00022448"/>
    </source>
</evidence>
<dbReference type="SUPFAM" id="SSF56935">
    <property type="entry name" value="Porins"/>
    <property type="match status" value="1"/>
</dbReference>
<dbReference type="AlphaFoldDB" id="A0A1B8QRY1"/>
<feature type="domain" description="Porin" evidence="12">
    <location>
        <begin position="7"/>
        <end position="342"/>
    </location>
</feature>
<evidence type="ECO:0000256" key="2">
    <source>
        <dbReference type="ARBA" id="ARBA00011233"/>
    </source>
</evidence>
<keyword evidence="16" id="KW-1185">Reference proteome</keyword>
<evidence type="ECO:0000256" key="9">
    <source>
        <dbReference type="ARBA" id="ARBA00023136"/>
    </source>
</evidence>
<dbReference type="Gene3D" id="2.40.160.10">
    <property type="entry name" value="Porin"/>
    <property type="match status" value="1"/>
</dbReference>
<gene>
    <name evidence="13" type="ORF">A7456_08105</name>
    <name evidence="14" type="ORF">I6G26_09470</name>
</gene>
<evidence type="ECO:0000256" key="6">
    <source>
        <dbReference type="ARBA" id="ARBA00022729"/>
    </source>
</evidence>
<evidence type="ECO:0000256" key="7">
    <source>
        <dbReference type="ARBA" id="ARBA00023065"/>
    </source>
</evidence>
<dbReference type="InterPro" id="IPR050298">
    <property type="entry name" value="Gram-neg_bact_OMP"/>
</dbReference>
<dbReference type="InterPro" id="IPR033900">
    <property type="entry name" value="Gram_neg_porin_domain"/>
</dbReference>
<evidence type="ECO:0000256" key="4">
    <source>
        <dbReference type="ARBA" id="ARBA00022452"/>
    </source>
</evidence>
<keyword evidence="4" id="KW-1134">Transmembrane beta strand</keyword>
<dbReference type="Proteomes" id="UP000594834">
    <property type="component" value="Chromosome"/>
</dbReference>
<keyword evidence="7" id="KW-0406">Ion transport</keyword>
<comment type="subcellular location">
    <subcellularLocation>
        <location evidence="1">Cell outer membrane</location>
        <topology evidence="1">Multi-pass membrane protein</topology>
    </subcellularLocation>
</comment>
<dbReference type="EMBL" id="LXTW01000003">
    <property type="protein sequence ID" value="OBX87112.1"/>
    <property type="molecule type" value="Genomic_DNA"/>
</dbReference>